<sequence length="363" mass="38371">MSSQPLSAAPHAHQEASVRRIMLLVAAALLPVTLYELWLFGWPAINLLTVTLLSTLLAEAACLALARRPILPFLTDGSALLTGWLLALSLPPVAPWWTGVVGGVVAMAIGKHVFGGVGQNLFNPAMVARVVLLISFPLEMTRNAGPMRLTDPDAPGFLDGLAITFGGGANLDALSSASLLSHAKTELSRGVPLTESLSGLYDPWALAVGTVPGAMGETAALLILLGGLFLIFMRVISWHIPLAMLGTLGALAGVFHLIDPSRYADPLFHLLAGSAMLGAFFIATDLVTSPITRRGQIIFGAGCGLLVYVIRTWANYPEGVAFAILLMNALTPLIDHYVRPRVFGRTAKGAPLTYQPADREAGQ</sequence>
<dbReference type="NCBIfam" id="TIGR01946">
    <property type="entry name" value="rnfD"/>
    <property type="match status" value="1"/>
</dbReference>
<feature type="transmembrane region" description="Helical" evidence="10">
    <location>
        <begin position="73"/>
        <end position="90"/>
    </location>
</feature>
<keyword evidence="1 10" id="KW-0813">Transport</keyword>
<dbReference type="EMBL" id="FNCV01000004">
    <property type="protein sequence ID" value="SDH12950.1"/>
    <property type="molecule type" value="Genomic_DNA"/>
</dbReference>
<keyword evidence="6 10" id="KW-1278">Translocase</keyword>
<evidence type="ECO:0000256" key="1">
    <source>
        <dbReference type="ARBA" id="ARBA00022448"/>
    </source>
</evidence>
<reference evidence="12" key="1">
    <citation type="submission" date="2016-10" db="EMBL/GenBank/DDBJ databases">
        <authorList>
            <person name="Varghese N."/>
            <person name="Submissions S."/>
        </authorList>
    </citation>
    <scope>NUCLEOTIDE SEQUENCE [LARGE SCALE GENOMIC DNA]</scope>
    <source>
        <strain evidence="12">930I</strain>
    </source>
</reference>
<dbReference type="Proteomes" id="UP000217076">
    <property type="component" value="Unassembled WGS sequence"/>
</dbReference>
<comment type="similarity">
    <text evidence="10">Belongs to the NqrB/RnfD family.</text>
</comment>
<gene>
    <name evidence="10" type="primary">rnfD</name>
    <name evidence="11" type="ORF">SAMN05421742_104241</name>
</gene>
<keyword evidence="5 10" id="KW-0812">Transmembrane</keyword>
<evidence type="ECO:0000256" key="9">
    <source>
        <dbReference type="ARBA" id="ARBA00023136"/>
    </source>
</evidence>
<keyword evidence="7 10" id="KW-0249">Electron transport</keyword>
<comment type="cofactor">
    <cofactor evidence="10">
        <name>FMN</name>
        <dbReference type="ChEBI" id="CHEBI:58210"/>
    </cofactor>
</comment>
<dbReference type="STRING" id="83401.SAMN05421742_104241"/>
<dbReference type="PANTHER" id="PTHR30578:SF0">
    <property type="entry name" value="ION-TRANSLOCATING OXIDOREDUCTASE COMPLEX SUBUNIT D"/>
    <property type="match status" value="1"/>
</dbReference>
<proteinExistence type="inferred from homology"/>
<evidence type="ECO:0000256" key="10">
    <source>
        <dbReference type="HAMAP-Rule" id="MF_00462"/>
    </source>
</evidence>
<feature type="transmembrane region" description="Helical" evidence="10">
    <location>
        <begin position="270"/>
        <end position="288"/>
    </location>
</feature>
<dbReference type="RefSeq" id="WP_092618149.1">
    <property type="nucleotide sequence ID" value="NZ_FNCV01000004.1"/>
</dbReference>
<evidence type="ECO:0000256" key="5">
    <source>
        <dbReference type="ARBA" id="ARBA00022692"/>
    </source>
</evidence>
<protein>
    <recommendedName>
        <fullName evidence="10">Ion-translocating oxidoreductase complex subunit D</fullName>
        <ecNumber evidence="10">7.-.-.-</ecNumber>
    </recommendedName>
    <alternativeName>
        <fullName evidence="10">Rnf electron transport complex subunit D</fullName>
    </alternativeName>
</protein>
<comment type="caution">
    <text evidence="10">Lacks conserved residue(s) required for the propagation of feature annotation.</text>
</comment>
<keyword evidence="8 10" id="KW-1133">Transmembrane helix</keyword>
<evidence type="ECO:0000256" key="2">
    <source>
        <dbReference type="ARBA" id="ARBA00022553"/>
    </source>
</evidence>
<evidence type="ECO:0000256" key="6">
    <source>
        <dbReference type="ARBA" id="ARBA00022967"/>
    </source>
</evidence>
<name>A0A1G7ZXM5_9PROT</name>
<dbReference type="GO" id="GO:0055085">
    <property type="term" value="P:transmembrane transport"/>
    <property type="evidence" value="ECO:0007669"/>
    <property type="project" value="InterPro"/>
</dbReference>
<keyword evidence="10" id="KW-1003">Cell membrane</keyword>
<feature type="transmembrane region" description="Helical" evidence="10">
    <location>
        <begin position="44"/>
        <end position="66"/>
    </location>
</feature>
<evidence type="ECO:0000256" key="3">
    <source>
        <dbReference type="ARBA" id="ARBA00022630"/>
    </source>
</evidence>
<dbReference type="Pfam" id="PF03116">
    <property type="entry name" value="NQR2_RnfD_RnfE"/>
    <property type="match status" value="1"/>
</dbReference>
<evidence type="ECO:0000256" key="4">
    <source>
        <dbReference type="ARBA" id="ARBA00022643"/>
    </source>
</evidence>
<evidence type="ECO:0000313" key="12">
    <source>
        <dbReference type="Proteomes" id="UP000217076"/>
    </source>
</evidence>
<dbReference type="GO" id="GO:0022900">
    <property type="term" value="P:electron transport chain"/>
    <property type="evidence" value="ECO:0007669"/>
    <property type="project" value="UniProtKB-UniRule"/>
</dbReference>
<feature type="transmembrane region" description="Helical" evidence="10">
    <location>
        <begin position="295"/>
        <end position="314"/>
    </location>
</feature>
<evidence type="ECO:0000256" key="8">
    <source>
        <dbReference type="ARBA" id="ARBA00022989"/>
    </source>
</evidence>
<evidence type="ECO:0000313" key="11">
    <source>
        <dbReference type="EMBL" id="SDH12950.1"/>
    </source>
</evidence>
<comment type="subunit">
    <text evidence="10">The complex is composed of six subunits: RnfA, RnfB, RnfC, RnfD, RnfE and RnfG.</text>
</comment>
<dbReference type="AlphaFoldDB" id="A0A1G7ZXM5"/>
<comment type="function">
    <text evidence="10">Part of a membrane-bound complex that couples electron transfer with translocation of ions across the membrane.</text>
</comment>
<dbReference type="InterPro" id="IPR004338">
    <property type="entry name" value="NqrB/RnfD"/>
</dbReference>
<comment type="subcellular location">
    <subcellularLocation>
        <location evidence="10">Cell inner membrane</location>
        <topology evidence="10">Multi-pass membrane protein</topology>
    </subcellularLocation>
</comment>
<keyword evidence="3 10" id="KW-0285">Flavoprotein</keyword>
<organism evidence="11 12">
    <name type="scientific">Roseospirillum parvum</name>
    <dbReference type="NCBI Taxonomy" id="83401"/>
    <lineage>
        <taxon>Bacteria</taxon>
        <taxon>Pseudomonadati</taxon>
        <taxon>Pseudomonadota</taxon>
        <taxon>Alphaproteobacteria</taxon>
        <taxon>Rhodospirillales</taxon>
        <taxon>Rhodospirillaceae</taxon>
        <taxon>Roseospirillum</taxon>
    </lineage>
</organism>
<dbReference type="GO" id="GO:0005886">
    <property type="term" value="C:plasma membrane"/>
    <property type="evidence" value="ECO:0007669"/>
    <property type="project" value="UniProtKB-SubCell"/>
</dbReference>
<keyword evidence="9 10" id="KW-0472">Membrane</keyword>
<feature type="transmembrane region" description="Helical" evidence="10">
    <location>
        <begin position="238"/>
        <end position="258"/>
    </location>
</feature>
<dbReference type="OrthoDB" id="9776359at2"/>
<keyword evidence="12" id="KW-1185">Reference proteome</keyword>
<keyword evidence="2 10" id="KW-0597">Phosphoprotein</keyword>
<evidence type="ECO:0000256" key="7">
    <source>
        <dbReference type="ARBA" id="ARBA00022982"/>
    </source>
</evidence>
<feature type="transmembrane region" description="Helical" evidence="10">
    <location>
        <begin position="320"/>
        <end position="338"/>
    </location>
</feature>
<dbReference type="EC" id="7.-.-.-" evidence="10"/>
<dbReference type="HAMAP" id="MF_00462">
    <property type="entry name" value="RsxD_RnfD"/>
    <property type="match status" value="1"/>
</dbReference>
<keyword evidence="10" id="KW-0997">Cell inner membrane</keyword>
<accession>A0A1G7ZXM5</accession>
<keyword evidence="4 10" id="KW-0288">FMN</keyword>
<dbReference type="InterPro" id="IPR011303">
    <property type="entry name" value="RnfD_bac"/>
</dbReference>
<feature type="transmembrane region" description="Helical" evidence="10">
    <location>
        <begin position="204"/>
        <end position="231"/>
    </location>
</feature>
<dbReference type="PANTHER" id="PTHR30578">
    <property type="entry name" value="ELECTRON TRANSPORT COMPLEX PROTEIN RNFD"/>
    <property type="match status" value="1"/>
</dbReference>
<feature type="transmembrane region" description="Helical" evidence="10">
    <location>
        <begin position="21"/>
        <end position="38"/>
    </location>
</feature>